<dbReference type="PANTHER" id="PTHR43855:SF1">
    <property type="entry name" value="THIOSULFATE SULFURTRANSFERASE"/>
    <property type="match status" value="1"/>
</dbReference>
<comment type="caution">
    <text evidence="3">The sequence shown here is derived from an EMBL/GenBank/DDBJ whole genome shotgun (WGS) entry which is preliminary data.</text>
</comment>
<evidence type="ECO:0000256" key="1">
    <source>
        <dbReference type="ARBA" id="ARBA00022737"/>
    </source>
</evidence>
<dbReference type="SUPFAM" id="SSF52821">
    <property type="entry name" value="Rhodanese/Cell cycle control phosphatase"/>
    <property type="match status" value="2"/>
</dbReference>
<dbReference type="InterPro" id="IPR051126">
    <property type="entry name" value="Thiosulfate_sulfurtransferase"/>
</dbReference>
<name>A0A2B8BFC2_9PROT</name>
<dbReference type="PANTHER" id="PTHR43855">
    <property type="entry name" value="THIOSULFATE SULFURTRANSFERASE"/>
    <property type="match status" value="1"/>
</dbReference>
<protein>
    <submittedName>
        <fullName evidence="3">Sulfurtransferase</fullName>
    </submittedName>
</protein>
<evidence type="ECO:0000259" key="2">
    <source>
        <dbReference type="PROSITE" id="PS50206"/>
    </source>
</evidence>
<dbReference type="CDD" id="cd01449">
    <property type="entry name" value="TST_Repeat_2"/>
    <property type="match status" value="1"/>
</dbReference>
<evidence type="ECO:0000313" key="3">
    <source>
        <dbReference type="EMBL" id="PGH56248.1"/>
    </source>
</evidence>
<organism evidence="3 4">
    <name type="scientific">Azospirillum palustre</name>
    <dbReference type="NCBI Taxonomy" id="2044885"/>
    <lineage>
        <taxon>Bacteria</taxon>
        <taxon>Pseudomonadati</taxon>
        <taxon>Pseudomonadota</taxon>
        <taxon>Alphaproteobacteria</taxon>
        <taxon>Rhodospirillales</taxon>
        <taxon>Azospirillaceae</taxon>
        <taxon>Azospirillum</taxon>
    </lineage>
</organism>
<dbReference type="InterPro" id="IPR001763">
    <property type="entry name" value="Rhodanese-like_dom"/>
</dbReference>
<dbReference type="EMBL" id="PDKW01000041">
    <property type="protein sequence ID" value="PGH56248.1"/>
    <property type="molecule type" value="Genomic_DNA"/>
</dbReference>
<dbReference type="CDD" id="cd01448">
    <property type="entry name" value="TST_Repeat_1"/>
    <property type="match status" value="1"/>
</dbReference>
<dbReference type="SMART" id="SM00450">
    <property type="entry name" value="RHOD"/>
    <property type="match status" value="2"/>
</dbReference>
<feature type="domain" description="Rhodanese" evidence="2">
    <location>
        <begin position="162"/>
        <end position="277"/>
    </location>
</feature>
<dbReference type="RefSeq" id="WP_098737220.1">
    <property type="nucleotide sequence ID" value="NZ_PDKW01000041.1"/>
</dbReference>
<dbReference type="PROSITE" id="PS50206">
    <property type="entry name" value="RHODANESE_3"/>
    <property type="match status" value="2"/>
</dbReference>
<proteinExistence type="predicted"/>
<evidence type="ECO:0000313" key="4">
    <source>
        <dbReference type="Proteomes" id="UP000225379"/>
    </source>
</evidence>
<dbReference type="OrthoDB" id="9781034at2"/>
<keyword evidence="3" id="KW-0808">Transferase</keyword>
<gene>
    <name evidence="3" type="ORF">CRT60_14940</name>
</gene>
<dbReference type="Proteomes" id="UP000225379">
    <property type="component" value="Unassembled WGS sequence"/>
</dbReference>
<feature type="domain" description="Rhodanese" evidence="2">
    <location>
        <begin position="20"/>
        <end position="132"/>
    </location>
</feature>
<dbReference type="Pfam" id="PF00581">
    <property type="entry name" value="Rhodanese"/>
    <property type="match status" value="2"/>
</dbReference>
<reference evidence="4" key="1">
    <citation type="submission" date="2017-10" db="EMBL/GenBank/DDBJ databases">
        <authorList>
            <person name="Kravchenko I.K."/>
            <person name="Grouzdev D.S."/>
        </authorList>
    </citation>
    <scope>NUCLEOTIDE SEQUENCE [LARGE SCALE GENOMIC DNA]</scope>
    <source>
        <strain evidence="4">B2</strain>
    </source>
</reference>
<accession>A0A2B8BFC2</accession>
<keyword evidence="4" id="KW-1185">Reference proteome</keyword>
<dbReference type="Gene3D" id="3.40.250.10">
    <property type="entry name" value="Rhodanese-like domain"/>
    <property type="match status" value="2"/>
</dbReference>
<sequence length="280" mass="28632">MTDSSISPLVDASWLKSRLDSPGIVVLDVRTPPAGGFVPGAVHSDYATAGWRTVVGGGAGMLPEPGVLAGLIGGLGIGNGDHVVLVAAGANASDMGNATRVYWTFKMLGHDAVSVLDGGFAAWVAAGGPVTPEPAVHKPTGFVPHPRAGLRATVEDVEAAMKAGAVPLHDARSAEQFAGKAKSPQARAPGTIPGAVNLDIAPLFSAAEHRFATPDAVKAMADRAGLPLHDQPITFCNTGHLASVSWFALSEIAGVPGVRLYDGSMSEWSADPERPLQTEG</sequence>
<dbReference type="GO" id="GO:0016740">
    <property type="term" value="F:transferase activity"/>
    <property type="evidence" value="ECO:0007669"/>
    <property type="project" value="UniProtKB-KW"/>
</dbReference>
<dbReference type="AlphaFoldDB" id="A0A2B8BFC2"/>
<dbReference type="InterPro" id="IPR036873">
    <property type="entry name" value="Rhodanese-like_dom_sf"/>
</dbReference>
<keyword evidence="1" id="KW-0677">Repeat</keyword>